<proteinExistence type="predicted"/>
<keyword evidence="1" id="KW-0808">Transferase</keyword>
<dbReference type="EMBL" id="CAMKVN010004577">
    <property type="protein sequence ID" value="CAI2187339.1"/>
    <property type="molecule type" value="Genomic_DNA"/>
</dbReference>
<evidence type="ECO:0000313" key="7">
    <source>
        <dbReference type="Proteomes" id="UP001153678"/>
    </source>
</evidence>
<evidence type="ECO:0000256" key="2">
    <source>
        <dbReference type="ARBA" id="ARBA00022741"/>
    </source>
</evidence>
<dbReference type="AlphaFoldDB" id="A0A9W4SXQ1"/>
<dbReference type="GO" id="GO:0004674">
    <property type="term" value="F:protein serine/threonine kinase activity"/>
    <property type="evidence" value="ECO:0007669"/>
    <property type="project" value="TreeGrafter"/>
</dbReference>
<protein>
    <submittedName>
        <fullName evidence="6">7965_t:CDS:1</fullName>
    </submittedName>
</protein>
<organism evidence="6 7">
    <name type="scientific">Funneliformis geosporum</name>
    <dbReference type="NCBI Taxonomy" id="1117311"/>
    <lineage>
        <taxon>Eukaryota</taxon>
        <taxon>Fungi</taxon>
        <taxon>Fungi incertae sedis</taxon>
        <taxon>Mucoromycota</taxon>
        <taxon>Glomeromycotina</taxon>
        <taxon>Glomeromycetes</taxon>
        <taxon>Glomerales</taxon>
        <taxon>Glomeraceae</taxon>
        <taxon>Funneliformis</taxon>
    </lineage>
</organism>
<dbReference type="GO" id="GO:0005524">
    <property type="term" value="F:ATP binding"/>
    <property type="evidence" value="ECO:0007669"/>
    <property type="project" value="UniProtKB-KW"/>
</dbReference>
<keyword evidence="3" id="KW-0418">Kinase</keyword>
<reference evidence="6" key="1">
    <citation type="submission" date="2022-08" db="EMBL/GenBank/DDBJ databases">
        <authorList>
            <person name="Kallberg Y."/>
            <person name="Tangrot J."/>
            <person name="Rosling A."/>
        </authorList>
    </citation>
    <scope>NUCLEOTIDE SEQUENCE</scope>
    <source>
        <strain evidence="6">Wild A</strain>
    </source>
</reference>
<keyword evidence="7" id="KW-1185">Reference proteome</keyword>
<evidence type="ECO:0000256" key="4">
    <source>
        <dbReference type="ARBA" id="ARBA00022840"/>
    </source>
</evidence>
<dbReference type="PANTHER" id="PTHR44329">
    <property type="entry name" value="SERINE/THREONINE-PROTEIN KINASE TNNI3K-RELATED"/>
    <property type="match status" value="1"/>
</dbReference>
<evidence type="ECO:0000259" key="5">
    <source>
        <dbReference type="PROSITE" id="PS50011"/>
    </source>
</evidence>
<sequence length="277" mass="32129">MKTTDSFNTIYSAIWMEGPREIWDKEAGQWTRNGPTHVALKRLNNSQNISEEYLNQVYKYRNCFRNGILANCYGVTKDPTSNYMFVMKYYDNHDLYSYLIKINEFLSFKNIVEMLWDITIGLEYIHDNGLIHGNLYCGNILINEIVINNNIELVEARIAYVGMHGPVDKKNSNENLRLLPYIAPEILKGLTPTIASDIYSLGMIMWVLSFGFRPWGNWIHEHDIATKICLGLHPEITEGIPNIYITLMKQCLDPDPSKRPTVLQLIDTLEIWNQVIF</sequence>
<gene>
    <name evidence="6" type="ORF">FWILDA_LOCUS13030</name>
</gene>
<evidence type="ECO:0000256" key="1">
    <source>
        <dbReference type="ARBA" id="ARBA00022679"/>
    </source>
</evidence>
<dbReference type="InterPro" id="IPR011009">
    <property type="entry name" value="Kinase-like_dom_sf"/>
</dbReference>
<dbReference type="Pfam" id="PF07714">
    <property type="entry name" value="PK_Tyr_Ser-Thr"/>
    <property type="match status" value="1"/>
</dbReference>
<dbReference type="PROSITE" id="PS50011">
    <property type="entry name" value="PROTEIN_KINASE_DOM"/>
    <property type="match status" value="1"/>
</dbReference>
<keyword evidence="4" id="KW-0067">ATP-binding</keyword>
<evidence type="ECO:0000313" key="6">
    <source>
        <dbReference type="EMBL" id="CAI2187339.1"/>
    </source>
</evidence>
<dbReference type="PANTHER" id="PTHR44329:SF288">
    <property type="entry name" value="MITOGEN-ACTIVATED PROTEIN KINASE KINASE KINASE 20"/>
    <property type="match status" value="1"/>
</dbReference>
<dbReference type="Proteomes" id="UP001153678">
    <property type="component" value="Unassembled WGS sequence"/>
</dbReference>
<dbReference type="SUPFAM" id="SSF56112">
    <property type="entry name" value="Protein kinase-like (PK-like)"/>
    <property type="match status" value="1"/>
</dbReference>
<comment type="caution">
    <text evidence="6">The sequence shown here is derived from an EMBL/GenBank/DDBJ whole genome shotgun (WGS) entry which is preliminary data.</text>
</comment>
<accession>A0A9W4SXQ1</accession>
<dbReference type="InterPro" id="IPR001245">
    <property type="entry name" value="Ser-Thr/Tyr_kinase_cat_dom"/>
</dbReference>
<dbReference type="InterPro" id="IPR000719">
    <property type="entry name" value="Prot_kinase_dom"/>
</dbReference>
<feature type="domain" description="Protein kinase" evidence="5">
    <location>
        <begin position="1"/>
        <end position="273"/>
    </location>
</feature>
<dbReference type="OrthoDB" id="10261027at2759"/>
<keyword evidence="2" id="KW-0547">Nucleotide-binding</keyword>
<dbReference type="Gene3D" id="1.10.510.10">
    <property type="entry name" value="Transferase(Phosphotransferase) domain 1"/>
    <property type="match status" value="1"/>
</dbReference>
<dbReference type="InterPro" id="IPR051681">
    <property type="entry name" value="Ser/Thr_Kinases-Pseudokinases"/>
</dbReference>
<evidence type="ECO:0000256" key="3">
    <source>
        <dbReference type="ARBA" id="ARBA00022777"/>
    </source>
</evidence>
<name>A0A9W4SXQ1_9GLOM</name>